<keyword evidence="3" id="KW-1015">Disulfide bond</keyword>
<evidence type="ECO:0000256" key="2">
    <source>
        <dbReference type="ARBA" id="ARBA00012571"/>
    </source>
</evidence>
<evidence type="ECO:0000256" key="4">
    <source>
        <dbReference type="PIRSR" id="PIRSR633697-1"/>
    </source>
</evidence>
<sequence>MVCLLKDIKVDEHGCVVPLSPSLQVVTMKSPITAAIAASCLMAVASAFPTNLLKRQDSCPADALSCSASSGDSCCTPKNGLLVHVQQWSPGYGPSDAFTMHGLWPDTCSGGIPGSGDSGCDSSRNYDDVGSIIKGKDSSLYNTMNTYWPSNKGDNSEFWTHEWNKHGTCVTTLDPECYGDSYQKNDDVIDYFQQAIDLRSKYDLHAILSKASITPGKSYSVSDIEDAIQQSTGATPKVTCSGGDLEEIWLYFHVKGKDGYVPTDSVDKSTCSGSVNYPEKN</sequence>
<feature type="active site" evidence="4">
    <location>
        <position position="166"/>
    </location>
</feature>
<evidence type="ECO:0000256" key="3">
    <source>
        <dbReference type="ARBA" id="ARBA00023157"/>
    </source>
</evidence>
<organism evidence="6">
    <name type="scientific">Lichtheimia ramosa</name>
    <dbReference type="NCBI Taxonomy" id="688394"/>
    <lineage>
        <taxon>Eukaryota</taxon>
        <taxon>Fungi</taxon>
        <taxon>Fungi incertae sedis</taxon>
        <taxon>Mucoromycota</taxon>
        <taxon>Mucoromycotina</taxon>
        <taxon>Mucoromycetes</taxon>
        <taxon>Mucorales</taxon>
        <taxon>Lichtheimiaceae</taxon>
        <taxon>Lichtheimia</taxon>
    </lineage>
</organism>
<dbReference type="GO" id="GO:0006401">
    <property type="term" value="P:RNA catabolic process"/>
    <property type="evidence" value="ECO:0007669"/>
    <property type="project" value="TreeGrafter"/>
</dbReference>
<feature type="active site" evidence="4">
    <location>
        <position position="162"/>
    </location>
</feature>
<dbReference type="InterPro" id="IPR018188">
    <property type="entry name" value="RNase_T2_His_AS_1"/>
</dbReference>
<dbReference type="EMBL" id="LK023313">
    <property type="protein sequence ID" value="CDS02770.1"/>
    <property type="molecule type" value="Genomic_DNA"/>
</dbReference>
<dbReference type="PROSITE" id="PS00530">
    <property type="entry name" value="RNASE_T2_1"/>
    <property type="match status" value="1"/>
</dbReference>
<feature type="active site" evidence="4">
    <location>
        <position position="101"/>
    </location>
</feature>
<dbReference type="InterPro" id="IPR036430">
    <property type="entry name" value="RNase_T2-like_sf"/>
</dbReference>
<dbReference type="CDD" id="cd01061">
    <property type="entry name" value="RNase_T2_euk"/>
    <property type="match status" value="1"/>
</dbReference>
<dbReference type="SUPFAM" id="SSF55895">
    <property type="entry name" value="Ribonuclease Rh-like"/>
    <property type="match status" value="1"/>
</dbReference>
<protein>
    <recommendedName>
        <fullName evidence="2">ribonuclease T2</fullName>
        <ecNumber evidence="2">4.6.1.19</ecNumber>
    </recommendedName>
</protein>
<dbReference type="GO" id="GO:0003723">
    <property type="term" value="F:RNA binding"/>
    <property type="evidence" value="ECO:0007669"/>
    <property type="project" value="InterPro"/>
</dbReference>
<dbReference type="EC" id="4.6.1.19" evidence="2"/>
<gene>
    <name evidence="6" type="ORF">LRAMOSA00174</name>
</gene>
<dbReference type="InterPro" id="IPR001568">
    <property type="entry name" value="RNase_T2-like"/>
</dbReference>
<dbReference type="GO" id="GO:0033897">
    <property type="term" value="F:ribonuclease T2 activity"/>
    <property type="evidence" value="ECO:0007669"/>
    <property type="project" value="UniProtKB-EC"/>
</dbReference>
<dbReference type="PANTHER" id="PTHR11240:SF22">
    <property type="entry name" value="RIBONUCLEASE T2"/>
    <property type="match status" value="1"/>
</dbReference>
<evidence type="ECO:0000256" key="1">
    <source>
        <dbReference type="ARBA" id="ARBA00007469"/>
    </source>
</evidence>
<name>A0A077W7I8_9FUNG</name>
<dbReference type="InterPro" id="IPR033130">
    <property type="entry name" value="RNase_T2_His_AS_2"/>
</dbReference>
<evidence type="ECO:0000256" key="5">
    <source>
        <dbReference type="RuleBase" id="RU004328"/>
    </source>
</evidence>
<reference evidence="6" key="1">
    <citation type="journal article" date="2014" name="Genome Announc.">
        <title>De novo whole-genome sequence and genome annotation of Lichtheimia ramosa.</title>
        <authorList>
            <person name="Linde J."/>
            <person name="Schwartze V."/>
            <person name="Binder U."/>
            <person name="Lass-Florl C."/>
            <person name="Voigt K."/>
            <person name="Horn F."/>
        </authorList>
    </citation>
    <scope>NUCLEOTIDE SEQUENCE</scope>
    <source>
        <strain evidence="6">JMRC FSU:6197</strain>
    </source>
</reference>
<dbReference type="PROSITE" id="PS00531">
    <property type="entry name" value="RNASE_T2_2"/>
    <property type="match status" value="1"/>
</dbReference>
<dbReference type="Gene3D" id="3.90.730.10">
    <property type="entry name" value="Ribonuclease T2-like"/>
    <property type="match status" value="1"/>
</dbReference>
<dbReference type="AlphaFoldDB" id="A0A077W7I8"/>
<dbReference type="InterPro" id="IPR033697">
    <property type="entry name" value="Ribonuclease_T2_eukaryotic"/>
</dbReference>
<dbReference type="PANTHER" id="PTHR11240">
    <property type="entry name" value="RIBONUCLEASE T2"/>
    <property type="match status" value="1"/>
</dbReference>
<dbReference type="OrthoDB" id="435754at2759"/>
<dbReference type="GO" id="GO:0005576">
    <property type="term" value="C:extracellular region"/>
    <property type="evidence" value="ECO:0007669"/>
    <property type="project" value="TreeGrafter"/>
</dbReference>
<accession>A0A077W7I8</accession>
<evidence type="ECO:0000313" key="6">
    <source>
        <dbReference type="EMBL" id="CDS02770.1"/>
    </source>
</evidence>
<comment type="similarity">
    <text evidence="1 5">Belongs to the RNase T2 family.</text>
</comment>
<proteinExistence type="inferred from homology"/>
<dbReference type="Pfam" id="PF00445">
    <property type="entry name" value="Ribonuclease_T2"/>
    <property type="match status" value="1"/>
</dbReference>